<evidence type="ECO:0000313" key="1">
    <source>
        <dbReference type="EMBL" id="KAL3887166.1"/>
    </source>
</evidence>
<dbReference type="AlphaFoldDB" id="A0ABD3XLU1"/>
<sequence length="101" mass="11979">MKQALIFYLDIALADKENKEQFNDFLYSIGEVCRDINNHLHLRKIKAENIDPLIKKFENCCNLKQKHMLQRQRGNAGIKQVNDAIDKYVTELRLVAKKWEF</sequence>
<dbReference type="Proteomes" id="UP001634394">
    <property type="component" value="Unassembled WGS sequence"/>
</dbReference>
<keyword evidence="2" id="KW-1185">Reference proteome</keyword>
<dbReference type="EMBL" id="JBJQND010000002">
    <property type="protein sequence ID" value="KAL3887166.1"/>
    <property type="molecule type" value="Genomic_DNA"/>
</dbReference>
<gene>
    <name evidence="1" type="ORF">ACJMK2_027116</name>
</gene>
<organism evidence="1 2">
    <name type="scientific">Sinanodonta woodiana</name>
    <name type="common">Chinese pond mussel</name>
    <name type="synonym">Anodonta woodiana</name>
    <dbReference type="NCBI Taxonomy" id="1069815"/>
    <lineage>
        <taxon>Eukaryota</taxon>
        <taxon>Metazoa</taxon>
        <taxon>Spiralia</taxon>
        <taxon>Lophotrochozoa</taxon>
        <taxon>Mollusca</taxon>
        <taxon>Bivalvia</taxon>
        <taxon>Autobranchia</taxon>
        <taxon>Heteroconchia</taxon>
        <taxon>Palaeoheterodonta</taxon>
        <taxon>Unionida</taxon>
        <taxon>Unionoidea</taxon>
        <taxon>Unionidae</taxon>
        <taxon>Unioninae</taxon>
        <taxon>Sinanodonta</taxon>
    </lineage>
</organism>
<reference evidence="1 2" key="1">
    <citation type="submission" date="2024-11" db="EMBL/GenBank/DDBJ databases">
        <title>Chromosome-level genome assembly of the freshwater bivalve Anodonta woodiana.</title>
        <authorList>
            <person name="Chen X."/>
        </authorList>
    </citation>
    <scope>NUCLEOTIDE SEQUENCE [LARGE SCALE GENOMIC DNA]</scope>
    <source>
        <strain evidence="1">MN2024</strain>
        <tissue evidence="1">Gills</tissue>
    </source>
</reference>
<accession>A0ABD3XLU1</accession>
<comment type="caution">
    <text evidence="1">The sequence shown here is derived from an EMBL/GenBank/DDBJ whole genome shotgun (WGS) entry which is preliminary data.</text>
</comment>
<protein>
    <submittedName>
        <fullName evidence="1">Uncharacterized protein</fullName>
    </submittedName>
</protein>
<name>A0ABD3XLU1_SINWO</name>
<evidence type="ECO:0000313" key="2">
    <source>
        <dbReference type="Proteomes" id="UP001634394"/>
    </source>
</evidence>
<proteinExistence type="predicted"/>